<evidence type="ECO:0000256" key="3">
    <source>
        <dbReference type="RuleBase" id="RU361153"/>
    </source>
</evidence>
<keyword evidence="1 3" id="KW-0378">Hydrolase</keyword>
<accession>A0A9X2B845</accession>
<keyword evidence="2 3" id="KW-0326">Glycosidase</keyword>
<comment type="similarity">
    <text evidence="3">Belongs to the glycosyl hydrolase 5 (cellulase A) family.</text>
</comment>
<dbReference type="GO" id="GO:0004553">
    <property type="term" value="F:hydrolase activity, hydrolyzing O-glycosyl compounds"/>
    <property type="evidence" value="ECO:0007669"/>
    <property type="project" value="InterPro"/>
</dbReference>
<evidence type="ECO:0000256" key="4">
    <source>
        <dbReference type="SAM" id="SignalP"/>
    </source>
</evidence>
<feature type="chain" id="PRO_5040957597" evidence="4">
    <location>
        <begin position="22"/>
        <end position="369"/>
    </location>
</feature>
<evidence type="ECO:0000256" key="2">
    <source>
        <dbReference type="ARBA" id="ARBA00023295"/>
    </source>
</evidence>
<gene>
    <name evidence="6" type="ORF">MUY27_01355</name>
</gene>
<dbReference type="RefSeq" id="WP_245128166.1">
    <property type="nucleotide sequence ID" value="NZ_JALJEJ010000001.1"/>
</dbReference>
<comment type="caution">
    <text evidence="6">The sequence shown here is derived from an EMBL/GenBank/DDBJ whole genome shotgun (WGS) entry which is preliminary data.</text>
</comment>
<dbReference type="Gene3D" id="3.20.20.80">
    <property type="entry name" value="Glycosidases"/>
    <property type="match status" value="1"/>
</dbReference>
<feature type="domain" description="Glycoside hydrolase family 5" evidence="5">
    <location>
        <begin position="89"/>
        <end position="311"/>
    </location>
</feature>
<dbReference type="AlphaFoldDB" id="A0A9X2B845"/>
<dbReference type="PROSITE" id="PS51257">
    <property type="entry name" value="PROKAR_LIPOPROTEIN"/>
    <property type="match status" value="1"/>
</dbReference>
<sequence length="369" mass="42490">MRRINYILVLLLLMAGLAACQQEPKPAVKPIEEGKIWSVEKANEWYKQHQWMIGANFIPSTAINQLEMWQAETFDPKTIDRELGYAQGIGFNTMRVFLHSVAYGADPKGFKSRVDQYLTIANKHHIQTIFVFFDDCWNPNPKPGKQPLPKQGIHNSGWVQDPGVREVKDPKQFNVLKSYFQDVMSTFKHDKRVLLWDLYNEPGNSTKHDTSLALLTKVFTWAREVNPDQPVSAGLWAWDFEKLNAFQALNSDIITYHEYEPDTAHTRVLQLLKTHGRPMICTEYMARTRKSTFQTILPILKKANVGAINWGLVAGKTNTIYAWDTPMPQGGEPKLWFHDIFRKDGTPYKPEEVQFIKQIIASPRVETTK</sequence>
<dbReference type="SUPFAM" id="SSF51445">
    <property type="entry name" value="(Trans)glycosidases"/>
    <property type="match status" value="1"/>
</dbReference>
<dbReference type="GO" id="GO:0000272">
    <property type="term" value="P:polysaccharide catabolic process"/>
    <property type="evidence" value="ECO:0007669"/>
    <property type="project" value="InterPro"/>
</dbReference>
<evidence type="ECO:0000313" key="7">
    <source>
        <dbReference type="Proteomes" id="UP001139450"/>
    </source>
</evidence>
<protein>
    <submittedName>
        <fullName evidence="6">Cellulase family glycosylhydrolase</fullName>
    </submittedName>
</protein>
<keyword evidence="4" id="KW-0732">Signal</keyword>
<name>A0A9X2B845_9SPHI</name>
<dbReference type="Pfam" id="PF00150">
    <property type="entry name" value="Cellulase"/>
    <property type="match status" value="1"/>
</dbReference>
<organism evidence="6 7">
    <name type="scientific">Mucilaginibacter straminoryzae</name>
    <dbReference type="NCBI Taxonomy" id="2932774"/>
    <lineage>
        <taxon>Bacteria</taxon>
        <taxon>Pseudomonadati</taxon>
        <taxon>Bacteroidota</taxon>
        <taxon>Sphingobacteriia</taxon>
        <taxon>Sphingobacteriales</taxon>
        <taxon>Sphingobacteriaceae</taxon>
        <taxon>Mucilaginibacter</taxon>
    </lineage>
</organism>
<dbReference type="InterPro" id="IPR001547">
    <property type="entry name" value="Glyco_hydro_5"/>
</dbReference>
<dbReference type="EMBL" id="JALJEJ010000001">
    <property type="protein sequence ID" value="MCJ8208335.1"/>
    <property type="molecule type" value="Genomic_DNA"/>
</dbReference>
<evidence type="ECO:0000259" key="5">
    <source>
        <dbReference type="Pfam" id="PF00150"/>
    </source>
</evidence>
<proteinExistence type="inferred from homology"/>
<dbReference type="Proteomes" id="UP001139450">
    <property type="component" value="Unassembled WGS sequence"/>
</dbReference>
<feature type="signal peptide" evidence="4">
    <location>
        <begin position="1"/>
        <end position="21"/>
    </location>
</feature>
<dbReference type="InterPro" id="IPR017853">
    <property type="entry name" value="GH"/>
</dbReference>
<evidence type="ECO:0000313" key="6">
    <source>
        <dbReference type="EMBL" id="MCJ8208335.1"/>
    </source>
</evidence>
<keyword evidence="7" id="KW-1185">Reference proteome</keyword>
<evidence type="ECO:0000256" key="1">
    <source>
        <dbReference type="ARBA" id="ARBA00022801"/>
    </source>
</evidence>
<reference evidence="6" key="1">
    <citation type="submission" date="2022-04" db="EMBL/GenBank/DDBJ databases">
        <title>Mucilaginibacter sp. RS28 isolated from freshwater.</title>
        <authorList>
            <person name="Ko S.-R."/>
        </authorList>
    </citation>
    <scope>NUCLEOTIDE SEQUENCE</scope>
    <source>
        <strain evidence="6">RS28</strain>
    </source>
</reference>